<dbReference type="PROSITE" id="PS51502">
    <property type="entry name" value="S_R_A_B_BARREL"/>
    <property type="match status" value="1"/>
</dbReference>
<dbReference type="EMBL" id="AP018448">
    <property type="protein sequence ID" value="BBC30503.1"/>
    <property type="molecule type" value="Genomic_DNA"/>
</dbReference>
<proteinExistence type="predicted"/>
<name>A0ABM7F3X3_9ACTN</name>
<dbReference type="SUPFAM" id="SSF54909">
    <property type="entry name" value="Dimeric alpha+beta barrel"/>
    <property type="match status" value="1"/>
</dbReference>
<sequence>MIRHVFMWQVADGNDPEEVVALLNTLKGLPSLRSWELGKHTGDPGDNGTPWDGVLINDFDDWQGLEDYSVDPLHAEVVDKLLPKLAERAVVDFEKESAA</sequence>
<keyword evidence="3" id="KW-1185">Reference proteome</keyword>
<reference evidence="2 3" key="2">
    <citation type="journal article" date="2023" name="ChemBioChem">
        <title>Acyltransferase Domain Exchange between Two Independent Type I Polyketide Synthases in the Same Producer Strain of Macrolide Antibiotics.</title>
        <authorList>
            <person name="Kudo F."/>
            <person name="Kishikawa K."/>
            <person name="Tsuboi K."/>
            <person name="Kido T."/>
            <person name="Usui T."/>
            <person name="Hashimoto J."/>
            <person name="Shin-Ya K."/>
            <person name="Miyanaga A."/>
            <person name="Eguchi T."/>
        </authorList>
    </citation>
    <scope>NUCLEOTIDE SEQUENCE [LARGE SCALE GENOMIC DNA]</scope>
    <source>
        <strain evidence="2 3">A-8890</strain>
    </source>
</reference>
<protein>
    <recommendedName>
        <fullName evidence="1">Stress-response A/B barrel domain-containing protein</fullName>
    </recommendedName>
</protein>
<evidence type="ECO:0000313" key="3">
    <source>
        <dbReference type="Proteomes" id="UP001321542"/>
    </source>
</evidence>
<dbReference type="SMART" id="SM00886">
    <property type="entry name" value="Dabb"/>
    <property type="match status" value="1"/>
</dbReference>
<reference evidence="2 3" key="1">
    <citation type="journal article" date="2010" name="ChemBioChem">
        <title>Cloning and characterization of the biosynthetic gene cluster of 16-membered macrolide antibiotic FD-891: involvement of a dual functional cytochrome P450 monooxygenase catalyzing epoxidation and hydroxylation.</title>
        <authorList>
            <person name="Kudo F."/>
            <person name="Motegi A."/>
            <person name="Mizoue K."/>
            <person name="Eguchi T."/>
        </authorList>
    </citation>
    <scope>NUCLEOTIDE SEQUENCE [LARGE SCALE GENOMIC DNA]</scope>
    <source>
        <strain evidence="2 3">A-8890</strain>
    </source>
</reference>
<dbReference type="Gene3D" id="3.30.70.100">
    <property type="match status" value="1"/>
</dbReference>
<evidence type="ECO:0000313" key="2">
    <source>
        <dbReference type="EMBL" id="BBC30503.1"/>
    </source>
</evidence>
<dbReference type="Proteomes" id="UP001321542">
    <property type="component" value="Chromosome"/>
</dbReference>
<dbReference type="Pfam" id="PF07876">
    <property type="entry name" value="Dabb"/>
    <property type="match status" value="1"/>
</dbReference>
<dbReference type="InterPro" id="IPR013097">
    <property type="entry name" value="Dabb"/>
</dbReference>
<dbReference type="RefSeq" id="WP_286249134.1">
    <property type="nucleotide sequence ID" value="NZ_AP018448.1"/>
</dbReference>
<feature type="domain" description="Stress-response A/B barrel" evidence="1">
    <location>
        <begin position="2"/>
        <end position="93"/>
    </location>
</feature>
<accession>A0ABM7F3X3</accession>
<gene>
    <name evidence="2" type="ORF">SGFS_017970</name>
</gene>
<dbReference type="InterPro" id="IPR011008">
    <property type="entry name" value="Dimeric_a/b-barrel"/>
</dbReference>
<organism evidence="2 3">
    <name type="scientific">Streptomyces graminofaciens</name>
    <dbReference type="NCBI Taxonomy" id="68212"/>
    <lineage>
        <taxon>Bacteria</taxon>
        <taxon>Bacillati</taxon>
        <taxon>Actinomycetota</taxon>
        <taxon>Actinomycetes</taxon>
        <taxon>Kitasatosporales</taxon>
        <taxon>Streptomycetaceae</taxon>
        <taxon>Streptomyces</taxon>
    </lineage>
</organism>
<evidence type="ECO:0000259" key="1">
    <source>
        <dbReference type="PROSITE" id="PS51502"/>
    </source>
</evidence>